<dbReference type="EMBL" id="CP039345">
    <property type="protein sequence ID" value="QCD78630.1"/>
    <property type="molecule type" value="Genomic_DNA"/>
</dbReference>
<dbReference type="Proteomes" id="UP000501690">
    <property type="component" value="Linkage Group LG1"/>
</dbReference>
<reference evidence="1 2" key="1">
    <citation type="submission" date="2019-04" db="EMBL/GenBank/DDBJ databases">
        <title>An improved genome assembly and genetic linkage map for asparagus bean, Vigna unguiculata ssp. sesquipedialis.</title>
        <authorList>
            <person name="Xia Q."/>
            <person name="Zhang R."/>
            <person name="Dong Y."/>
        </authorList>
    </citation>
    <scope>NUCLEOTIDE SEQUENCE [LARGE SCALE GENOMIC DNA]</scope>
    <source>
        <tissue evidence="1">Leaf</tissue>
    </source>
</reference>
<proteinExistence type="predicted"/>
<sequence length="107" mass="12145">MVLVLWGIQRMRSFSFTKTTWCLDFSSLSRSACLVSVCVRGDSWLDVIGLSVQEFYALNGFPSRFDVVMRATHSRKVVEIGAVDVHFLVLVLCQFGNHFRLEEAIVV</sequence>
<evidence type="ECO:0000313" key="2">
    <source>
        <dbReference type="Proteomes" id="UP000501690"/>
    </source>
</evidence>
<dbReference type="AlphaFoldDB" id="A0A4D6KPM8"/>
<evidence type="ECO:0000313" key="1">
    <source>
        <dbReference type="EMBL" id="QCD78630.1"/>
    </source>
</evidence>
<keyword evidence="2" id="KW-1185">Reference proteome</keyword>
<accession>A0A4D6KPM8</accession>
<protein>
    <submittedName>
        <fullName evidence="1">Uncharacterized protein</fullName>
    </submittedName>
</protein>
<name>A0A4D6KPM8_VIGUN</name>
<gene>
    <name evidence="1" type="ORF">DEO72_LG1g2266</name>
</gene>
<organism evidence="1 2">
    <name type="scientific">Vigna unguiculata</name>
    <name type="common">Cowpea</name>
    <dbReference type="NCBI Taxonomy" id="3917"/>
    <lineage>
        <taxon>Eukaryota</taxon>
        <taxon>Viridiplantae</taxon>
        <taxon>Streptophyta</taxon>
        <taxon>Embryophyta</taxon>
        <taxon>Tracheophyta</taxon>
        <taxon>Spermatophyta</taxon>
        <taxon>Magnoliopsida</taxon>
        <taxon>eudicotyledons</taxon>
        <taxon>Gunneridae</taxon>
        <taxon>Pentapetalae</taxon>
        <taxon>rosids</taxon>
        <taxon>fabids</taxon>
        <taxon>Fabales</taxon>
        <taxon>Fabaceae</taxon>
        <taxon>Papilionoideae</taxon>
        <taxon>50 kb inversion clade</taxon>
        <taxon>NPAAA clade</taxon>
        <taxon>indigoferoid/millettioid clade</taxon>
        <taxon>Phaseoleae</taxon>
        <taxon>Vigna</taxon>
    </lineage>
</organism>